<dbReference type="PROSITE" id="PS51671">
    <property type="entry name" value="ACT"/>
    <property type="match status" value="1"/>
</dbReference>
<evidence type="ECO:0000256" key="1">
    <source>
        <dbReference type="ARBA" id="ARBA00001920"/>
    </source>
</evidence>
<dbReference type="SUPFAM" id="SSF51735">
    <property type="entry name" value="NAD(P)-binding Rossmann-fold domains"/>
    <property type="match status" value="1"/>
</dbReference>
<dbReference type="EMBL" id="AP019367">
    <property type="protein sequence ID" value="BBH50775.1"/>
    <property type="molecule type" value="Genomic_DNA"/>
</dbReference>
<proteinExistence type="inferred from homology"/>
<dbReference type="FunFam" id="3.30.360.10:FF:000005">
    <property type="entry name" value="Homoserine dehydrogenase"/>
    <property type="match status" value="1"/>
</dbReference>
<dbReference type="PROSITE" id="PS01042">
    <property type="entry name" value="HOMOSER_DHGENASE"/>
    <property type="match status" value="1"/>
</dbReference>
<dbReference type="AlphaFoldDB" id="A0A3G9KB26"/>
<keyword evidence="22" id="KW-1185">Reference proteome</keyword>
<name>A0A3G9KB26_9ACTN</name>
<accession>A0A3G9KB26</accession>
<dbReference type="CDD" id="cd04881">
    <property type="entry name" value="ACT_HSDH-Hom"/>
    <property type="match status" value="1"/>
</dbReference>
<dbReference type="GeneID" id="88849500"/>
<dbReference type="InterPro" id="IPR002912">
    <property type="entry name" value="ACT_dom"/>
</dbReference>
<comment type="similarity">
    <text evidence="4 19">Belongs to the homoserine dehydrogenase family.</text>
</comment>
<evidence type="ECO:0000256" key="17">
    <source>
        <dbReference type="PIRSR" id="PIRSR000098-2"/>
    </source>
</evidence>
<dbReference type="UniPathway" id="UPA00051">
    <property type="reaction ID" value="UER00465"/>
</dbReference>
<feature type="domain" description="ACT" evidence="20">
    <location>
        <begin position="351"/>
        <end position="428"/>
    </location>
</feature>
<evidence type="ECO:0000256" key="12">
    <source>
        <dbReference type="ARBA" id="ARBA00023167"/>
    </source>
</evidence>
<comment type="catalytic activity">
    <reaction evidence="15">
        <text>L-homoserine + NAD(+) = L-aspartate 4-semialdehyde + NADH + H(+)</text>
        <dbReference type="Rhea" id="RHEA:15757"/>
        <dbReference type="ChEBI" id="CHEBI:15378"/>
        <dbReference type="ChEBI" id="CHEBI:57476"/>
        <dbReference type="ChEBI" id="CHEBI:57540"/>
        <dbReference type="ChEBI" id="CHEBI:57945"/>
        <dbReference type="ChEBI" id="CHEBI:537519"/>
        <dbReference type="EC" id="1.1.1.3"/>
    </reaction>
    <physiologicalReaction direction="right-to-left" evidence="15">
        <dbReference type="Rhea" id="RHEA:15759"/>
    </physiologicalReaction>
</comment>
<evidence type="ECO:0000256" key="7">
    <source>
        <dbReference type="ARBA" id="ARBA00022605"/>
    </source>
</evidence>
<dbReference type="InterPro" id="IPR005106">
    <property type="entry name" value="Asp/hSer_DH_NAD-bd"/>
</dbReference>
<dbReference type="EC" id="1.1.1.3" evidence="5 18"/>
<evidence type="ECO:0000256" key="16">
    <source>
        <dbReference type="PIRSR" id="PIRSR000098-1"/>
    </source>
</evidence>
<dbReference type="GO" id="GO:0009086">
    <property type="term" value="P:methionine biosynthetic process"/>
    <property type="evidence" value="ECO:0007669"/>
    <property type="project" value="UniProtKB-KW"/>
</dbReference>
<comment type="catalytic activity">
    <reaction evidence="14">
        <text>L-homoserine + NADP(+) = L-aspartate 4-semialdehyde + NADPH + H(+)</text>
        <dbReference type="Rhea" id="RHEA:15761"/>
        <dbReference type="ChEBI" id="CHEBI:15378"/>
        <dbReference type="ChEBI" id="CHEBI:57476"/>
        <dbReference type="ChEBI" id="CHEBI:57783"/>
        <dbReference type="ChEBI" id="CHEBI:58349"/>
        <dbReference type="ChEBI" id="CHEBI:537519"/>
        <dbReference type="EC" id="1.1.1.3"/>
    </reaction>
    <physiologicalReaction direction="right-to-left" evidence="14">
        <dbReference type="Rhea" id="RHEA:15763"/>
    </physiologicalReaction>
</comment>
<comment type="pathway">
    <text evidence="2 18">Amino-acid biosynthesis; L-threonine biosynthesis; L-threonine from L-aspartate: step 3/5.</text>
</comment>
<dbReference type="SUPFAM" id="SSF55021">
    <property type="entry name" value="ACT-like"/>
    <property type="match status" value="1"/>
</dbReference>
<dbReference type="OrthoDB" id="9808167at2"/>
<dbReference type="PANTHER" id="PTHR43331">
    <property type="entry name" value="HOMOSERINE DEHYDROGENASE"/>
    <property type="match status" value="1"/>
</dbReference>
<keyword evidence="7 18" id="KW-0028">Amino-acid biosynthesis</keyword>
<evidence type="ECO:0000313" key="21">
    <source>
        <dbReference type="EMBL" id="BBH50775.1"/>
    </source>
</evidence>
<dbReference type="PIRSF" id="PIRSF000098">
    <property type="entry name" value="Homoser_dehydrog"/>
    <property type="match status" value="1"/>
</dbReference>
<dbReference type="KEGG" id="pcat:Pcatena_13620"/>
<evidence type="ECO:0000256" key="10">
    <source>
        <dbReference type="ARBA" id="ARBA00023002"/>
    </source>
</evidence>
<dbReference type="SUPFAM" id="SSF55347">
    <property type="entry name" value="Glyceraldehyde-3-phosphate dehydrogenase-like, C-terminal domain"/>
    <property type="match status" value="1"/>
</dbReference>
<evidence type="ECO:0000256" key="18">
    <source>
        <dbReference type="RuleBase" id="RU000579"/>
    </source>
</evidence>
<dbReference type="PANTHER" id="PTHR43331:SF1">
    <property type="entry name" value="HOMOSERINE DEHYDROGENASE"/>
    <property type="match status" value="1"/>
</dbReference>
<feature type="binding site" evidence="17">
    <location>
        <position position="190"/>
    </location>
    <ligand>
        <name>L-homoserine</name>
        <dbReference type="ChEBI" id="CHEBI:57476"/>
    </ligand>
</feature>
<organism evidence="21 22">
    <name type="scientific">Parolsenella catena</name>
    <dbReference type="NCBI Taxonomy" id="2003188"/>
    <lineage>
        <taxon>Bacteria</taxon>
        <taxon>Bacillati</taxon>
        <taxon>Actinomycetota</taxon>
        <taxon>Coriobacteriia</taxon>
        <taxon>Coriobacteriales</taxon>
        <taxon>Atopobiaceae</taxon>
        <taxon>Parolsenella</taxon>
    </lineage>
</organism>
<comment type="function">
    <text evidence="13">Catalyzes the conversion of L-aspartate-beta-semialdehyde (L-Asa) to L-homoserine (L-Hse), the third step in the biosynthesis of threonine and methionine from aspartate.</text>
</comment>
<sequence length="442" mass="46142">MRTVNVGIIGLGTVGGGVARLILSHHDDYVANYGIDLGIARACALDAQAARACGIPDDAFTTDWHDVVSDPSVDVVVELIGGEHPATEIYEAAFAAGKHVVTANKALLGRHVEALAAKARENGVQLKCEASCGGGIPIVSTLERDLVGNKVLTIAGILNGTTNYILSRMESEGADYADVLADAQAKGYAEADPSADVDGFDAASKTAILASIGFGTRVTTDDVYQQGIRTIAAEDIAVAHDLGYTIKLLGIARRTADGVDVRVHPTMIPLDHQLAKVSGAMNAVYVVGDAVGETMFYGAGAGSFPTASAVVGDIMTLADPISKGATPLPEAEPFSHTLPLRPMDELETKYYVRLTVADRVGALAETVNVFAKHEISISLINQLEDGAADSDACSVIFLTHKALEKNMQAAAAELAEASCVRNVANVLRIEDTAAWSDGVMAN</sequence>
<dbReference type="InterPro" id="IPR019811">
    <property type="entry name" value="HDH_CS"/>
</dbReference>
<dbReference type="Pfam" id="PF00742">
    <property type="entry name" value="Homoserine_dh"/>
    <property type="match status" value="1"/>
</dbReference>
<evidence type="ECO:0000256" key="13">
    <source>
        <dbReference type="ARBA" id="ARBA00044930"/>
    </source>
</evidence>
<dbReference type="GO" id="GO:0004412">
    <property type="term" value="F:homoserine dehydrogenase activity"/>
    <property type="evidence" value="ECO:0007669"/>
    <property type="project" value="UniProtKB-EC"/>
</dbReference>
<comment type="pathway">
    <text evidence="3 18">Amino-acid biosynthesis; L-methionine biosynthesis via de novo pathway; L-homoserine from L-aspartate: step 3/3.</text>
</comment>
<evidence type="ECO:0000256" key="4">
    <source>
        <dbReference type="ARBA" id="ARBA00006753"/>
    </source>
</evidence>
<dbReference type="GO" id="GO:0009088">
    <property type="term" value="P:threonine biosynthetic process"/>
    <property type="evidence" value="ECO:0007669"/>
    <property type="project" value="UniProtKB-UniPathway"/>
</dbReference>
<keyword evidence="11" id="KW-0915">Sodium</keyword>
<dbReference type="Pfam" id="PF03447">
    <property type="entry name" value="NAD_binding_3"/>
    <property type="match status" value="1"/>
</dbReference>
<dbReference type="RefSeq" id="WP_126422875.1">
    <property type="nucleotide sequence ID" value="NZ_AP019367.1"/>
</dbReference>
<dbReference type="Gene3D" id="3.30.360.10">
    <property type="entry name" value="Dihydrodipicolinate Reductase, domain 2"/>
    <property type="match status" value="1"/>
</dbReference>
<feature type="binding site" evidence="17">
    <location>
        <position position="105"/>
    </location>
    <ligand>
        <name>NADPH</name>
        <dbReference type="ChEBI" id="CHEBI:57783"/>
    </ligand>
</feature>
<evidence type="ECO:0000256" key="15">
    <source>
        <dbReference type="ARBA" id="ARBA00049031"/>
    </source>
</evidence>
<gene>
    <name evidence="21" type="primary">thrA</name>
    <name evidence="21" type="ORF">Pcatena_13620</name>
</gene>
<evidence type="ECO:0000256" key="3">
    <source>
        <dbReference type="ARBA" id="ARBA00005062"/>
    </source>
</evidence>
<dbReference type="InterPro" id="IPR001342">
    <property type="entry name" value="HDH_cat"/>
</dbReference>
<dbReference type="Gene3D" id="3.40.50.720">
    <property type="entry name" value="NAD(P)-binding Rossmann-like Domain"/>
    <property type="match status" value="1"/>
</dbReference>
<evidence type="ECO:0000256" key="14">
    <source>
        <dbReference type="ARBA" id="ARBA00048841"/>
    </source>
</evidence>
<keyword evidence="12 18" id="KW-0486">Methionine biosynthesis</keyword>
<evidence type="ECO:0000256" key="8">
    <source>
        <dbReference type="ARBA" id="ARBA00022697"/>
    </source>
</evidence>
<evidence type="ECO:0000256" key="19">
    <source>
        <dbReference type="RuleBase" id="RU004171"/>
    </source>
</evidence>
<evidence type="ECO:0000313" key="22">
    <source>
        <dbReference type="Proteomes" id="UP000273154"/>
    </source>
</evidence>
<keyword evidence="10 18" id="KW-0560">Oxidoreductase</keyword>
<evidence type="ECO:0000256" key="6">
    <source>
        <dbReference type="ARBA" id="ARBA00013376"/>
    </source>
</evidence>
<evidence type="ECO:0000256" key="9">
    <source>
        <dbReference type="ARBA" id="ARBA00022857"/>
    </source>
</evidence>
<protein>
    <recommendedName>
        <fullName evidence="6 18">Homoserine dehydrogenase</fullName>
        <ecNumber evidence="5 18">1.1.1.3</ecNumber>
    </recommendedName>
</protein>
<dbReference type="InterPro" id="IPR045865">
    <property type="entry name" value="ACT-like_dom_sf"/>
</dbReference>
<evidence type="ECO:0000256" key="11">
    <source>
        <dbReference type="ARBA" id="ARBA00023053"/>
    </source>
</evidence>
<dbReference type="UniPathway" id="UPA00050">
    <property type="reaction ID" value="UER00063"/>
</dbReference>
<reference evidence="22" key="1">
    <citation type="submission" date="2018-11" db="EMBL/GenBank/DDBJ databases">
        <title>Comparative genomics of Parolsenella catena and Libanicoccus massiliensis: Reclassification of Libanicoccus massiliensis as Parolsenella massiliensis comb. nov.</title>
        <authorList>
            <person name="Sakamoto M."/>
            <person name="Ikeyama N."/>
            <person name="Murakami T."/>
            <person name="Mori H."/>
            <person name="Yuki M."/>
            <person name="Ohkuma M."/>
        </authorList>
    </citation>
    <scope>NUCLEOTIDE SEQUENCE [LARGE SCALE GENOMIC DNA]</scope>
    <source>
        <strain evidence="22">JCM 31932</strain>
    </source>
</reference>
<feature type="active site" description="Proton donor" evidence="16">
    <location>
        <position position="205"/>
    </location>
</feature>
<dbReference type="NCBIfam" id="NF004976">
    <property type="entry name" value="PRK06349.1"/>
    <property type="match status" value="1"/>
</dbReference>
<dbReference type="Gene3D" id="3.30.70.260">
    <property type="match status" value="1"/>
</dbReference>
<dbReference type="Proteomes" id="UP000273154">
    <property type="component" value="Chromosome"/>
</dbReference>
<comment type="cofactor">
    <cofactor evidence="1">
        <name>a metal cation</name>
        <dbReference type="ChEBI" id="CHEBI:25213"/>
    </cofactor>
</comment>
<feature type="binding site" evidence="17">
    <location>
        <begin position="9"/>
        <end position="16"/>
    </location>
    <ligand>
        <name>NADP(+)</name>
        <dbReference type="ChEBI" id="CHEBI:58349"/>
    </ligand>
</feature>
<keyword evidence="9 17" id="KW-0521">NADP</keyword>
<dbReference type="InterPro" id="IPR016204">
    <property type="entry name" value="HDH"/>
</dbReference>
<evidence type="ECO:0000259" key="20">
    <source>
        <dbReference type="PROSITE" id="PS51671"/>
    </source>
</evidence>
<evidence type="ECO:0000256" key="5">
    <source>
        <dbReference type="ARBA" id="ARBA00013213"/>
    </source>
</evidence>
<keyword evidence="8 18" id="KW-0791">Threonine biosynthesis</keyword>
<dbReference type="GO" id="GO:0050661">
    <property type="term" value="F:NADP binding"/>
    <property type="evidence" value="ECO:0007669"/>
    <property type="project" value="InterPro"/>
</dbReference>
<dbReference type="InterPro" id="IPR036291">
    <property type="entry name" value="NAD(P)-bd_dom_sf"/>
</dbReference>
<evidence type="ECO:0000256" key="2">
    <source>
        <dbReference type="ARBA" id="ARBA00005056"/>
    </source>
</evidence>